<keyword evidence="1 7" id="KW-0028">Amino-acid biosynthesis</keyword>
<evidence type="ECO:0000256" key="2">
    <source>
        <dbReference type="ARBA" id="ARBA00022679"/>
    </source>
</evidence>
<keyword evidence="5 7" id="KW-0067">ATP-binding</keyword>
<dbReference type="InterPro" id="IPR027417">
    <property type="entry name" value="P-loop_NTPase"/>
</dbReference>
<evidence type="ECO:0000256" key="4">
    <source>
        <dbReference type="ARBA" id="ARBA00022777"/>
    </source>
</evidence>
<comment type="cofactor">
    <cofactor evidence="7">
        <name>Mg(2+)</name>
        <dbReference type="ChEBI" id="CHEBI:18420"/>
    </cofactor>
    <text evidence="7">Binds 1 Mg(2+) ion per subunit.</text>
</comment>
<comment type="catalytic activity">
    <reaction evidence="7">
        <text>shikimate + ATP = 3-phosphoshikimate + ADP + H(+)</text>
        <dbReference type="Rhea" id="RHEA:13121"/>
        <dbReference type="ChEBI" id="CHEBI:15378"/>
        <dbReference type="ChEBI" id="CHEBI:30616"/>
        <dbReference type="ChEBI" id="CHEBI:36208"/>
        <dbReference type="ChEBI" id="CHEBI:145989"/>
        <dbReference type="ChEBI" id="CHEBI:456216"/>
        <dbReference type="EC" id="2.7.1.71"/>
    </reaction>
</comment>
<comment type="subcellular location">
    <subcellularLocation>
        <location evidence="7">Cytoplasm</location>
    </subcellularLocation>
</comment>
<comment type="function">
    <text evidence="7">Catalyzes the specific phosphorylation of the 3-hydroxyl group of shikimic acid using ATP as a cosubstrate.</text>
</comment>
<feature type="binding site" evidence="7">
    <location>
        <position position="79"/>
    </location>
    <ligand>
        <name>substrate</name>
    </ligand>
</feature>
<evidence type="ECO:0000256" key="1">
    <source>
        <dbReference type="ARBA" id="ARBA00022605"/>
    </source>
</evidence>
<comment type="subunit">
    <text evidence="7">Monomer.</text>
</comment>
<dbReference type="GO" id="GO:0009073">
    <property type="term" value="P:aromatic amino acid family biosynthetic process"/>
    <property type="evidence" value="ECO:0007669"/>
    <property type="project" value="UniProtKB-KW"/>
</dbReference>
<dbReference type="SUPFAM" id="SSF52540">
    <property type="entry name" value="P-loop containing nucleoside triphosphate hydrolases"/>
    <property type="match status" value="1"/>
</dbReference>
<dbReference type="KEGG" id="bcad:DBX24_06810"/>
<sequence length="170" mass="19700">MIISLVGYMGSGKSHISKILSKKLNFKLIDLDKEIVSRYKMPITEIFEKKGELFFRKAEREVLEDVLKTESDLILSLGGGTPVYYNNMEMINSQSESVFLRASVGSLFRRLLRNKSKRVLIARIKDEDLSEFIAKHLFERTPYYNQAKYTVDTDNKSVDEVSEEIIHLLR</sequence>
<comment type="pathway">
    <text evidence="7">Metabolic intermediate biosynthesis; chorismate biosynthesis; chorismate from D-erythrose 4-phosphate and phosphoenolpyruvate: step 5/7.</text>
</comment>
<evidence type="ECO:0000313" key="8">
    <source>
        <dbReference type="EMBL" id="QHN65608.1"/>
    </source>
</evidence>
<dbReference type="Pfam" id="PF01202">
    <property type="entry name" value="SKI"/>
    <property type="match status" value="1"/>
</dbReference>
<dbReference type="InterPro" id="IPR031322">
    <property type="entry name" value="Shikimate/glucono_kinase"/>
</dbReference>
<evidence type="ECO:0000256" key="5">
    <source>
        <dbReference type="ARBA" id="ARBA00022840"/>
    </source>
</evidence>
<dbReference type="AlphaFoldDB" id="A0A6P1QVK8"/>
<keyword evidence="7" id="KW-0460">Magnesium</keyword>
<dbReference type="PANTHER" id="PTHR21087:SF16">
    <property type="entry name" value="SHIKIMATE KINASE 1, CHLOROPLASTIC"/>
    <property type="match status" value="1"/>
</dbReference>
<reference evidence="8 9" key="1">
    <citation type="submission" date="2018-04" db="EMBL/GenBank/DDBJ databases">
        <title>Characteristic and Complete Genome Sequencing of A Novel Member of Infective Endocarditis Causative Bacteria: Bergeyella cardium QL-PH.</title>
        <authorList>
            <person name="Pan H."/>
            <person name="Sun E."/>
            <person name="Zhang Y."/>
        </authorList>
    </citation>
    <scope>NUCLEOTIDE SEQUENCE [LARGE SCALE GENOMIC DNA]</scope>
    <source>
        <strain evidence="8 9">HPQL</strain>
    </source>
</reference>
<dbReference type="InterPro" id="IPR000623">
    <property type="entry name" value="Shikimate_kinase/TSH1"/>
</dbReference>
<feature type="binding site" evidence="7">
    <location>
        <position position="56"/>
    </location>
    <ligand>
        <name>substrate</name>
    </ligand>
</feature>
<keyword evidence="6 7" id="KW-0057">Aromatic amino acid biosynthesis</keyword>
<keyword evidence="9" id="KW-1185">Reference proteome</keyword>
<dbReference type="OrthoDB" id="9800332at2"/>
<organism evidence="8 9">
    <name type="scientific">Bergeyella cardium</name>
    <dbReference type="NCBI Taxonomy" id="1585976"/>
    <lineage>
        <taxon>Bacteria</taxon>
        <taxon>Pseudomonadati</taxon>
        <taxon>Bacteroidota</taxon>
        <taxon>Flavobacteriia</taxon>
        <taxon>Flavobacteriales</taxon>
        <taxon>Weeksellaceae</taxon>
        <taxon>Bergeyella</taxon>
    </lineage>
</organism>
<name>A0A6P1QVK8_9FLAO</name>
<accession>A0A6P1QVK8</accession>
<feature type="binding site" evidence="7">
    <location>
        <position position="118"/>
    </location>
    <ligand>
        <name>ATP</name>
        <dbReference type="ChEBI" id="CHEBI:30616"/>
    </ligand>
</feature>
<evidence type="ECO:0000313" key="9">
    <source>
        <dbReference type="Proteomes" id="UP000464318"/>
    </source>
</evidence>
<comment type="similarity">
    <text evidence="7">Belongs to the shikimate kinase family.</text>
</comment>
<dbReference type="EMBL" id="CP029149">
    <property type="protein sequence ID" value="QHN65608.1"/>
    <property type="molecule type" value="Genomic_DNA"/>
</dbReference>
<evidence type="ECO:0000256" key="7">
    <source>
        <dbReference type="HAMAP-Rule" id="MF_00109"/>
    </source>
</evidence>
<gene>
    <name evidence="7" type="primary">aroK</name>
    <name evidence="8" type="ORF">DBX24_06810</name>
</gene>
<feature type="binding site" evidence="7">
    <location>
        <position position="14"/>
    </location>
    <ligand>
        <name>Mg(2+)</name>
        <dbReference type="ChEBI" id="CHEBI:18420"/>
    </ligand>
</feature>
<keyword evidence="3 7" id="KW-0547">Nucleotide-binding</keyword>
<protein>
    <recommendedName>
        <fullName evidence="7">Shikimate kinase</fullName>
        <shortName evidence="7">SK</shortName>
        <ecNumber evidence="7">2.7.1.71</ecNumber>
    </recommendedName>
</protein>
<dbReference type="GO" id="GO:0008652">
    <property type="term" value="P:amino acid biosynthetic process"/>
    <property type="evidence" value="ECO:0007669"/>
    <property type="project" value="UniProtKB-KW"/>
</dbReference>
<dbReference type="EC" id="2.7.1.71" evidence="7"/>
<dbReference type="GO" id="GO:0009423">
    <property type="term" value="P:chorismate biosynthetic process"/>
    <property type="evidence" value="ECO:0007669"/>
    <property type="project" value="UniProtKB-UniRule"/>
</dbReference>
<evidence type="ECO:0000256" key="3">
    <source>
        <dbReference type="ARBA" id="ARBA00022741"/>
    </source>
</evidence>
<dbReference type="PRINTS" id="PR01100">
    <property type="entry name" value="SHIKIMTKNASE"/>
</dbReference>
<feature type="binding site" evidence="7">
    <location>
        <begin position="10"/>
        <end position="15"/>
    </location>
    <ligand>
        <name>ATP</name>
        <dbReference type="ChEBI" id="CHEBI:30616"/>
    </ligand>
</feature>
<feature type="binding site" evidence="7">
    <location>
        <position position="140"/>
    </location>
    <ligand>
        <name>substrate</name>
    </ligand>
</feature>
<proteinExistence type="inferred from homology"/>
<comment type="caution">
    <text evidence="7">Lacks conserved residue(s) required for the propagation of feature annotation.</text>
</comment>
<dbReference type="GO" id="GO:0005524">
    <property type="term" value="F:ATP binding"/>
    <property type="evidence" value="ECO:0007669"/>
    <property type="project" value="UniProtKB-UniRule"/>
</dbReference>
<dbReference type="CDD" id="cd00464">
    <property type="entry name" value="SK"/>
    <property type="match status" value="1"/>
</dbReference>
<dbReference type="Proteomes" id="UP000464318">
    <property type="component" value="Chromosome"/>
</dbReference>
<keyword evidence="4 7" id="KW-0418">Kinase</keyword>
<dbReference type="GO" id="GO:0000287">
    <property type="term" value="F:magnesium ion binding"/>
    <property type="evidence" value="ECO:0007669"/>
    <property type="project" value="UniProtKB-UniRule"/>
</dbReference>
<keyword evidence="7" id="KW-0963">Cytoplasm</keyword>
<dbReference type="Gene3D" id="3.40.50.300">
    <property type="entry name" value="P-loop containing nucleotide triphosphate hydrolases"/>
    <property type="match status" value="1"/>
</dbReference>
<feature type="binding site" evidence="7">
    <location>
        <position position="32"/>
    </location>
    <ligand>
        <name>substrate</name>
    </ligand>
</feature>
<dbReference type="GO" id="GO:0004765">
    <property type="term" value="F:shikimate kinase activity"/>
    <property type="evidence" value="ECO:0007669"/>
    <property type="project" value="UniProtKB-UniRule"/>
</dbReference>
<keyword evidence="2 7" id="KW-0808">Transferase</keyword>
<dbReference type="UniPathway" id="UPA00053">
    <property type="reaction ID" value="UER00088"/>
</dbReference>
<dbReference type="HAMAP" id="MF_00109">
    <property type="entry name" value="Shikimate_kinase"/>
    <property type="match status" value="1"/>
</dbReference>
<keyword evidence="7" id="KW-0479">Metal-binding</keyword>
<dbReference type="PANTHER" id="PTHR21087">
    <property type="entry name" value="SHIKIMATE KINASE"/>
    <property type="match status" value="1"/>
</dbReference>
<evidence type="ECO:0000256" key="6">
    <source>
        <dbReference type="ARBA" id="ARBA00023141"/>
    </source>
</evidence>
<dbReference type="RefSeq" id="WP_160224373.1">
    <property type="nucleotide sequence ID" value="NZ_CP029149.1"/>
</dbReference>
<dbReference type="GO" id="GO:0005829">
    <property type="term" value="C:cytosol"/>
    <property type="evidence" value="ECO:0007669"/>
    <property type="project" value="TreeGrafter"/>
</dbReference>